<dbReference type="InterPro" id="IPR036291">
    <property type="entry name" value="NAD(P)-bd_dom_sf"/>
</dbReference>
<dbReference type="SUPFAM" id="SSF52210">
    <property type="entry name" value="Succinyl-CoA synthetase domains"/>
    <property type="match status" value="2"/>
</dbReference>
<proteinExistence type="predicted"/>
<keyword evidence="1" id="KW-0067">ATP-binding</keyword>
<dbReference type="GO" id="GO:0005524">
    <property type="term" value="F:ATP binding"/>
    <property type="evidence" value="ECO:0007669"/>
    <property type="project" value="UniProtKB-UniRule"/>
</dbReference>
<evidence type="ECO:0000313" key="5">
    <source>
        <dbReference type="Proteomes" id="UP000576792"/>
    </source>
</evidence>
<keyword evidence="5" id="KW-1185">Reference proteome</keyword>
<dbReference type="Gene3D" id="3.40.50.720">
    <property type="entry name" value="NAD(P)-binding Rossmann-like Domain"/>
    <property type="match status" value="1"/>
</dbReference>
<evidence type="ECO:0000256" key="1">
    <source>
        <dbReference type="PROSITE-ProRule" id="PRU00409"/>
    </source>
</evidence>
<dbReference type="Gene3D" id="3.40.50.261">
    <property type="entry name" value="Succinyl-CoA synthetase domains"/>
    <property type="match status" value="2"/>
</dbReference>
<dbReference type="PANTHER" id="PTHR42793:SF4">
    <property type="entry name" value="BLL6376 PROTEIN"/>
    <property type="match status" value="1"/>
</dbReference>
<evidence type="ECO:0000256" key="2">
    <source>
        <dbReference type="SAM" id="MobiDB-lite"/>
    </source>
</evidence>
<dbReference type="EC" id="6.2.1.1" evidence="4"/>
<dbReference type="Pfam" id="PF13607">
    <property type="entry name" value="Succ_CoA_lig"/>
    <property type="match status" value="1"/>
</dbReference>
<feature type="domain" description="ATP-grasp" evidence="3">
    <location>
        <begin position="493"/>
        <end position="529"/>
    </location>
</feature>
<sequence length="722" mass="75085">MMVDHSRLERCLKPRSIAVIGGQTAATAIEQSLQIGFDGPIWAVNPGRETLGGLPCYPSVADLPGAPDAALVAVPAAAAPTIVRELAEAGAGGAICHASGFAEDNDAGARLQTELIAAAGDMPLIGPNCIGIIDYLDGAALWPDEHGGRRVETGVAVITQSGNIAQNISMQRRGLPVAFLATLGNSAALSAADLASGLLADERISAIGLHLEALGDVHELEALARKARERNVPILAFKSGTSVLGEQANLSHTNSFGSPDVLVDALFTRLGIGRAHDLPTFVETLTLLHVHGPLAAPTLTSASCSGGEAALLADAAGAAGVSMPELPGSTALGLREALGPRVHVRNPLDYQTFIWGDELSQQQCFAQLLTAGSDLHALAVDVPREDRADPEIWRGTLRAFIAAHTEHPAPAAVITSLSEGLPEEHAIELVEHDIAPLHGVREAMAAIRIAASIAEARARPALPLLPDRESDTSPDHADRKSARVAQTDEDSAKRMLAEFGVSVPAGRVVDSAFDAGDAAGALGFPVVAKVVQPVLAHKSDHGGVRVGLMTEDEVIGAVSAMEGTGTQFLIEHMVTDGVAELVVGLRTDATFGPVLTLGVGGTLVEVVRDFVSLLLPVRPEELYEALRTLQLWPVLDGARGRPRADVDAAVRAITAIIDWATAEATVSELEINPLILRAAPPGTADGEPTEAVDARGAVAVDVLLRYAGAAQKPAEKPVKELR</sequence>
<name>A0A846S0V3_9MICO</name>
<protein>
    <submittedName>
        <fullName evidence="4">Acetyl-CoA synthetase</fullName>
        <ecNumber evidence="4">6.2.1.1</ecNumber>
    </submittedName>
</protein>
<dbReference type="SUPFAM" id="SSF51735">
    <property type="entry name" value="NAD(P)-binding Rossmann-fold domains"/>
    <property type="match status" value="1"/>
</dbReference>
<dbReference type="AlphaFoldDB" id="A0A846S0V3"/>
<dbReference type="InterPro" id="IPR003781">
    <property type="entry name" value="CoA-bd"/>
</dbReference>
<keyword evidence="1" id="KW-0547">Nucleotide-binding</keyword>
<feature type="compositionally biased region" description="Basic and acidic residues" evidence="2">
    <location>
        <begin position="466"/>
        <end position="481"/>
    </location>
</feature>
<comment type="caution">
    <text evidence="4">The sequence shown here is derived from an EMBL/GenBank/DDBJ whole genome shotgun (WGS) entry which is preliminary data.</text>
</comment>
<dbReference type="InterPro" id="IPR032875">
    <property type="entry name" value="Succ_CoA_lig_flav_dom"/>
</dbReference>
<dbReference type="Pfam" id="PF13380">
    <property type="entry name" value="CoA_binding_2"/>
    <property type="match status" value="1"/>
</dbReference>
<dbReference type="GO" id="GO:0003987">
    <property type="term" value="F:acetate-CoA ligase activity"/>
    <property type="evidence" value="ECO:0007669"/>
    <property type="project" value="UniProtKB-EC"/>
</dbReference>
<reference evidence="4 5" key="1">
    <citation type="submission" date="2020-03" db="EMBL/GenBank/DDBJ databases">
        <title>Sequencing the genomes of 1000 actinobacteria strains.</title>
        <authorList>
            <person name="Klenk H.-P."/>
        </authorList>
    </citation>
    <scope>NUCLEOTIDE SEQUENCE [LARGE SCALE GENOMIC DNA]</scope>
    <source>
        <strain evidence="4 5">DSM 18964</strain>
    </source>
</reference>
<keyword evidence="4" id="KW-0436">Ligase</keyword>
<dbReference type="PROSITE" id="PS50975">
    <property type="entry name" value="ATP_GRASP"/>
    <property type="match status" value="1"/>
</dbReference>
<dbReference type="PANTHER" id="PTHR42793">
    <property type="entry name" value="COA BINDING DOMAIN CONTAINING PROTEIN"/>
    <property type="match status" value="1"/>
</dbReference>
<dbReference type="SMART" id="SM00881">
    <property type="entry name" value="CoA_binding"/>
    <property type="match status" value="1"/>
</dbReference>
<dbReference type="Proteomes" id="UP000576792">
    <property type="component" value="Unassembled WGS sequence"/>
</dbReference>
<dbReference type="InterPro" id="IPR013815">
    <property type="entry name" value="ATP_grasp_subdomain_1"/>
</dbReference>
<dbReference type="GO" id="GO:0046872">
    <property type="term" value="F:metal ion binding"/>
    <property type="evidence" value="ECO:0007669"/>
    <property type="project" value="InterPro"/>
</dbReference>
<dbReference type="EMBL" id="JAATJN010000001">
    <property type="protein sequence ID" value="NJC57100.1"/>
    <property type="molecule type" value="Genomic_DNA"/>
</dbReference>
<dbReference type="Gene3D" id="3.30.470.20">
    <property type="entry name" value="ATP-grasp fold, B domain"/>
    <property type="match status" value="1"/>
</dbReference>
<evidence type="ECO:0000259" key="3">
    <source>
        <dbReference type="PROSITE" id="PS50975"/>
    </source>
</evidence>
<gene>
    <name evidence="4" type="ORF">BKA07_002135</name>
</gene>
<dbReference type="SUPFAM" id="SSF56059">
    <property type="entry name" value="Glutathione synthetase ATP-binding domain-like"/>
    <property type="match status" value="1"/>
</dbReference>
<organism evidence="4 5">
    <name type="scientific">Brevibacterium marinum</name>
    <dbReference type="NCBI Taxonomy" id="418643"/>
    <lineage>
        <taxon>Bacteria</taxon>
        <taxon>Bacillati</taxon>
        <taxon>Actinomycetota</taxon>
        <taxon>Actinomycetes</taxon>
        <taxon>Micrococcales</taxon>
        <taxon>Brevibacteriaceae</taxon>
        <taxon>Brevibacterium</taxon>
    </lineage>
</organism>
<feature type="region of interest" description="Disordered" evidence="2">
    <location>
        <begin position="462"/>
        <end position="489"/>
    </location>
</feature>
<accession>A0A846S0V3</accession>
<dbReference type="Gene3D" id="3.30.1490.20">
    <property type="entry name" value="ATP-grasp fold, A domain"/>
    <property type="match status" value="1"/>
</dbReference>
<dbReference type="Pfam" id="PF13549">
    <property type="entry name" value="ATP-grasp_5"/>
    <property type="match status" value="1"/>
</dbReference>
<dbReference type="InterPro" id="IPR016102">
    <property type="entry name" value="Succinyl-CoA_synth-like"/>
</dbReference>
<evidence type="ECO:0000313" key="4">
    <source>
        <dbReference type="EMBL" id="NJC57100.1"/>
    </source>
</evidence>
<dbReference type="InterPro" id="IPR011761">
    <property type="entry name" value="ATP-grasp"/>
</dbReference>
<dbReference type="RefSeq" id="WP_209043941.1">
    <property type="nucleotide sequence ID" value="NZ_BAAAPQ010000003.1"/>
</dbReference>